<keyword evidence="4 9" id="KW-0997">Cell inner membrane</keyword>
<evidence type="ECO:0000256" key="1">
    <source>
        <dbReference type="ARBA" id="ARBA00004429"/>
    </source>
</evidence>
<feature type="transmembrane region" description="Helical" evidence="9">
    <location>
        <begin position="91"/>
        <end position="113"/>
    </location>
</feature>
<keyword evidence="3" id="KW-1003">Cell membrane</keyword>
<keyword evidence="2 9" id="KW-0813">Transport</keyword>
<proteinExistence type="inferred from homology"/>
<dbReference type="InterPro" id="IPR055348">
    <property type="entry name" value="DctQ"/>
</dbReference>
<evidence type="ECO:0000313" key="12">
    <source>
        <dbReference type="Proteomes" id="UP000014461"/>
    </source>
</evidence>
<dbReference type="OrthoDB" id="8559033at2"/>
<dbReference type="GO" id="GO:0005886">
    <property type="term" value="C:plasma membrane"/>
    <property type="evidence" value="ECO:0007669"/>
    <property type="project" value="UniProtKB-SubCell"/>
</dbReference>
<comment type="subunit">
    <text evidence="9">The complex comprises the extracytoplasmic solute receptor protein and the two transmembrane proteins.</text>
</comment>
<name>R9PKA1_AGAAL</name>
<dbReference type="GO" id="GO:0022857">
    <property type="term" value="F:transmembrane transporter activity"/>
    <property type="evidence" value="ECO:0007669"/>
    <property type="project" value="UniProtKB-UniRule"/>
</dbReference>
<dbReference type="PANTHER" id="PTHR35011">
    <property type="entry name" value="2,3-DIKETO-L-GULONATE TRAP TRANSPORTER SMALL PERMEASE PROTEIN YIAM"/>
    <property type="match status" value="1"/>
</dbReference>
<evidence type="ECO:0000256" key="9">
    <source>
        <dbReference type="RuleBase" id="RU369079"/>
    </source>
</evidence>
<feature type="domain" description="Tripartite ATP-independent periplasmic transporters DctQ component" evidence="10">
    <location>
        <begin position="30"/>
        <end position="160"/>
    </location>
</feature>
<feature type="transmembrane region" description="Helical" evidence="9">
    <location>
        <begin position="22"/>
        <end position="39"/>
    </location>
</feature>
<evidence type="ECO:0000259" key="10">
    <source>
        <dbReference type="Pfam" id="PF04290"/>
    </source>
</evidence>
<evidence type="ECO:0000256" key="5">
    <source>
        <dbReference type="ARBA" id="ARBA00022692"/>
    </source>
</evidence>
<comment type="function">
    <text evidence="9">Part of the tripartite ATP-independent periplasmic (TRAP) transport system.</text>
</comment>
<keyword evidence="6 9" id="KW-1133">Transmembrane helix</keyword>
<evidence type="ECO:0000256" key="8">
    <source>
        <dbReference type="ARBA" id="ARBA00038436"/>
    </source>
</evidence>
<comment type="subcellular location">
    <subcellularLocation>
        <location evidence="1 9">Cell inner membrane</location>
        <topology evidence="1 9">Multi-pass membrane protein</topology>
    </subcellularLocation>
</comment>
<feature type="transmembrane region" description="Helical" evidence="9">
    <location>
        <begin position="51"/>
        <end position="70"/>
    </location>
</feature>
<evidence type="ECO:0000313" key="11">
    <source>
        <dbReference type="EMBL" id="GAD01772.1"/>
    </source>
</evidence>
<dbReference type="AlphaFoldDB" id="R9PKA1"/>
<feature type="transmembrane region" description="Helical" evidence="9">
    <location>
        <begin position="133"/>
        <end position="154"/>
    </location>
</feature>
<comment type="similarity">
    <text evidence="8 9">Belongs to the TRAP transporter small permease family.</text>
</comment>
<keyword evidence="12" id="KW-1185">Reference proteome</keyword>
<dbReference type="Pfam" id="PF04290">
    <property type="entry name" value="DctQ"/>
    <property type="match status" value="1"/>
</dbReference>
<evidence type="ECO:0000256" key="2">
    <source>
        <dbReference type="ARBA" id="ARBA00022448"/>
    </source>
</evidence>
<protein>
    <recommendedName>
        <fullName evidence="9">TRAP transporter small permease protein</fullName>
    </recommendedName>
</protein>
<dbReference type="STRING" id="1331007.AALB_1852"/>
<gene>
    <name evidence="11" type="ORF">AALB_1852</name>
</gene>
<sequence>MPSFIIAYVKYVDAFNRRVGRLMMYGIFLIVGVLMWSSVSKTFFMPSLWTLESAQFMMVAYYIIGGAYAMQLNANVRMDLFYGNWSIKKRAWVDAFTIFFLIFYLFVLLYGGLESTLYSLEYSQRTRSAWRPLLWPIKALMCTGFVMMILQAISQFIKDIAVIRGVQIK</sequence>
<keyword evidence="7 9" id="KW-0472">Membrane</keyword>
<evidence type="ECO:0000256" key="3">
    <source>
        <dbReference type="ARBA" id="ARBA00022475"/>
    </source>
</evidence>
<dbReference type="PANTHER" id="PTHR35011:SF4">
    <property type="entry name" value="SLL1102 PROTEIN"/>
    <property type="match status" value="1"/>
</dbReference>
<evidence type="ECO:0000256" key="6">
    <source>
        <dbReference type="ARBA" id="ARBA00022989"/>
    </source>
</evidence>
<dbReference type="RefSeq" id="WP_016401540.1">
    <property type="nucleotide sequence ID" value="NZ_BARX01000010.1"/>
</dbReference>
<evidence type="ECO:0000256" key="7">
    <source>
        <dbReference type="ARBA" id="ARBA00023136"/>
    </source>
</evidence>
<keyword evidence="5 9" id="KW-0812">Transmembrane</keyword>
<dbReference type="EMBL" id="BARX01000010">
    <property type="protein sequence ID" value="GAD01772.1"/>
    <property type="molecule type" value="Genomic_DNA"/>
</dbReference>
<dbReference type="InterPro" id="IPR007387">
    <property type="entry name" value="TRAP_DctQ"/>
</dbReference>
<dbReference type="Proteomes" id="UP000014461">
    <property type="component" value="Unassembled WGS sequence"/>
</dbReference>
<accession>R9PKA1</accession>
<reference evidence="11" key="1">
    <citation type="journal article" date="2013" name="Genome Announc.">
        <title>Draft Genome Sequence of Agarivorans albus Strain MKT 106T, an Agarolytic Marine Bacterium.</title>
        <authorList>
            <person name="Yasuike M."/>
            <person name="Nakamura Y."/>
            <person name="Kai W."/>
            <person name="Fujiwara A."/>
            <person name="Fukui Y."/>
            <person name="Satomi M."/>
            <person name="Sano M."/>
        </authorList>
    </citation>
    <scope>NUCLEOTIDE SEQUENCE [LARGE SCALE GENOMIC DNA]</scope>
</reference>
<organism evidence="11 12">
    <name type="scientific">Agarivorans albus MKT 106</name>
    <dbReference type="NCBI Taxonomy" id="1331007"/>
    <lineage>
        <taxon>Bacteria</taxon>
        <taxon>Pseudomonadati</taxon>
        <taxon>Pseudomonadota</taxon>
        <taxon>Gammaproteobacteria</taxon>
        <taxon>Alteromonadales</taxon>
        <taxon>Alteromonadaceae</taxon>
        <taxon>Agarivorans</taxon>
    </lineage>
</organism>
<evidence type="ECO:0000256" key="4">
    <source>
        <dbReference type="ARBA" id="ARBA00022519"/>
    </source>
</evidence>
<comment type="caution">
    <text evidence="11">The sequence shown here is derived from an EMBL/GenBank/DDBJ whole genome shotgun (WGS) entry which is preliminary data.</text>
</comment>